<dbReference type="EMBL" id="QZWB01000011">
    <property type="protein sequence ID" value="RJT45602.1"/>
    <property type="molecule type" value="Genomic_DNA"/>
</dbReference>
<name>A0A3A5LBY5_9GAMM</name>
<dbReference type="GO" id="GO:0009102">
    <property type="term" value="P:biotin biosynthetic process"/>
    <property type="evidence" value="ECO:0007669"/>
    <property type="project" value="UniProtKB-UniRule"/>
</dbReference>
<evidence type="ECO:0000256" key="7">
    <source>
        <dbReference type="ARBA" id="ARBA00022842"/>
    </source>
</evidence>
<evidence type="ECO:0000313" key="9">
    <source>
        <dbReference type="EMBL" id="RJT45602.1"/>
    </source>
</evidence>
<feature type="binding site" evidence="8">
    <location>
        <begin position="12"/>
        <end position="17"/>
    </location>
    <ligand>
        <name>ATP</name>
        <dbReference type="ChEBI" id="CHEBI:30616"/>
    </ligand>
</feature>
<evidence type="ECO:0000313" key="10">
    <source>
        <dbReference type="Proteomes" id="UP000270757"/>
    </source>
</evidence>
<dbReference type="PANTHER" id="PTHR43210">
    <property type="entry name" value="DETHIOBIOTIN SYNTHETASE"/>
    <property type="match status" value="1"/>
</dbReference>
<comment type="caution">
    <text evidence="8">Lacks conserved residue(s) required for the propagation of feature annotation.</text>
</comment>
<comment type="cofactor">
    <cofactor evidence="8">
        <name>Mg(2+)</name>
        <dbReference type="ChEBI" id="CHEBI:18420"/>
    </cofactor>
</comment>
<dbReference type="RefSeq" id="WP_115300732.1">
    <property type="nucleotide sequence ID" value="NZ_CAAAIR010000011.1"/>
</dbReference>
<dbReference type="GO" id="GO:0004141">
    <property type="term" value="F:dethiobiotin synthase activity"/>
    <property type="evidence" value="ECO:0007669"/>
    <property type="project" value="UniProtKB-UniRule"/>
</dbReference>
<dbReference type="HAMAP" id="MF_00336">
    <property type="entry name" value="BioD"/>
    <property type="match status" value="1"/>
</dbReference>
<dbReference type="UniPathway" id="UPA00078">
    <property type="reaction ID" value="UER00161"/>
</dbReference>
<evidence type="ECO:0000256" key="3">
    <source>
        <dbReference type="ARBA" id="ARBA00022723"/>
    </source>
</evidence>
<feature type="binding site" evidence="8">
    <location>
        <position position="41"/>
    </location>
    <ligand>
        <name>substrate</name>
    </ligand>
</feature>
<dbReference type="EC" id="6.3.3.3" evidence="8"/>
<dbReference type="GO" id="GO:0005524">
    <property type="term" value="F:ATP binding"/>
    <property type="evidence" value="ECO:0007669"/>
    <property type="project" value="UniProtKB-UniRule"/>
</dbReference>
<feature type="binding site" evidence="8">
    <location>
        <begin position="173"/>
        <end position="174"/>
    </location>
    <ligand>
        <name>ATP</name>
        <dbReference type="ChEBI" id="CHEBI:30616"/>
    </ligand>
</feature>
<dbReference type="Gene3D" id="3.40.50.300">
    <property type="entry name" value="P-loop containing nucleotide triphosphate hydrolases"/>
    <property type="match status" value="1"/>
</dbReference>
<feature type="binding site" evidence="8">
    <location>
        <position position="54"/>
    </location>
    <ligand>
        <name>Mg(2+)</name>
        <dbReference type="ChEBI" id="CHEBI:18420"/>
    </ligand>
</feature>
<dbReference type="SUPFAM" id="SSF52540">
    <property type="entry name" value="P-loop containing nucleoside triphosphate hydrolases"/>
    <property type="match status" value="1"/>
</dbReference>
<feature type="binding site" evidence="8">
    <location>
        <begin position="113"/>
        <end position="116"/>
    </location>
    <ligand>
        <name>ATP</name>
        <dbReference type="ChEBI" id="CHEBI:30616"/>
    </ligand>
</feature>
<dbReference type="CDD" id="cd03109">
    <property type="entry name" value="DTBS"/>
    <property type="match status" value="1"/>
</dbReference>
<keyword evidence="1 8" id="KW-0963">Cytoplasm</keyword>
<gene>
    <name evidence="8 9" type="primary">bioD</name>
    <name evidence="9" type="ORF">D6J04_10785</name>
</gene>
<evidence type="ECO:0000256" key="5">
    <source>
        <dbReference type="ARBA" id="ARBA00022756"/>
    </source>
</evidence>
<reference evidence="9 10" key="1">
    <citation type="submission" date="2018-09" db="EMBL/GenBank/DDBJ databases">
        <title>Draft genome sequences of Legionella taurinensis isolated from water samples.</title>
        <authorList>
            <person name="Chakeri A."/>
            <person name="Allerberger F."/>
            <person name="Kundi M."/>
            <person name="Ruppitsch W."/>
            <person name="Schmid D."/>
        </authorList>
    </citation>
    <scope>NUCLEOTIDE SEQUENCE [LARGE SCALE GENOMIC DNA]</scope>
    <source>
        <strain evidence="9 10">4570-18-6</strain>
    </source>
</reference>
<feature type="binding site" evidence="8">
    <location>
        <position position="113"/>
    </location>
    <ligand>
        <name>Mg(2+)</name>
        <dbReference type="ChEBI" id="CHEBI:18420"/>
    </ligand>
</feature>
<comment type="subunit">
    <text evidence="8">Homodimer.</text>
</comment>
<sequence>MKTFFITGTNTDCGKTYTTCQLIDFYRRQGRQVLALKPVATGCVTENGDLYSEDARLLKHHAGSNEDNSHWLFEPPISPHIAAAKAGTDMDARAILDYCLTKALTGPDLLLIEGAGGLMVPVNAKETWIDFLTLSQIPVILVVGMRLGCINHALLTAAVLKAHAIPCAGWIANCLDEHMLCLDENLHTLQETMGMPYLGRIPFQGQWLPEAIDFDSLPQVCEP</sequence>
<dbReference type="AlphaFoldDB" id="A0A3A5LBY5"/>
<comment type="pathway">
    <text evidence="8">Cofactor biosynthesis; biotin biosynthesis; biotin from 7,8-diaminononanoate: step 1/2.</text>
</comment>
<evidence type="ECO:0000256" key="4">
    <source>
        <dbReference type="ARBA" id="ARBA00022741"/>
    </source>
</evidence>
<dbReference type="Pfam" id="PF13500">
    <property type="entry name" value="AAA_26"/>
    <property type="match status" value="1"/>
</dbReference>
<proteinExistence type="inferred from homology"/>
<dbReference type="InterPro" id="IPR027417">
    <property type="entry name" value="P-loop_NTPase"/>
</dbReference>
<comment type="catalytic activity">
    <reaction evidence="8">
        <text>(7R,8S)-7,8-diammoniononanoate + CO2 + ATP = (4R,5S)-dethiobiotin + ADP + phosphate + 3 H(+)</text>
        <dbReference type="Rhea" id="RHEA:15805"/>
        <dbReference type="ChEBI" id="CHEBI:15378"/>
        <dbReference type="ChEBI" id="CHEBI:16526"/>
        <dbReference type="ChEBI" id="CHEBI:30616"/>
        <dbReference type="ChEBI" id="CHEBI:43474"/>
        <dbReference type="ChEBI" id="CHEBI:149469"/>
        <dbReference type="ChEBI" id="CHEBI:149473"/>
        <dbReference type="ChEBI" id="CHEBI:456216"/>
        <dbReference type="EC" id="6.3.3.3"/>
    </reaction>
</comment>
<feature type="binding site" evidence="8">
    <location>
        <position position="16"/>
    </location>
    <ligand>
        <name>Mg(2+)</name>
        <dbReference type="ChEBI" id="CHEBI:18420"/>
    </ligand>
</feature>
<accession>A0A3A5LBY5</accession>
<dbReference type="GO" id="GO:0005829">
    <property type="term" value="C:cytosol"/>
    <property type="evidence" value="ECO:0007669"/>
    <property type="project" value="TreeGrafter"/>
</dbReference>
<keyword evidence="7 8" id="KW-0460">Magnesium</keyword>
<keyword evidence="2 8" id="KW-0436">Ligase</keyword>
<dbReference type="GO" id="GO:0042803">
    <property type="term" value="F:protein homodimerization activity"/>
    <property type="evidence" value="ECO:0007669"/>
    <property type="project" value="UniProtKB-ARBA"/>
</dbReference>
<feature type="binding site" evidence="8">
    <location>
        <position position="54"/>
    </location>
    <ligand>
        <name>ATP</name>
        <dbReference type="ChEBI" id="CHEBI:30616"/>
    </ligand>
</feature>
<comment type="function">
    <text evidence="8">Catalyzes a mechanistically unusual reaction, the ATP-dependent insertion of CO2 between the N7 and N8 nitrogen atoms of 7,8-diaminopelargonic acid (DAPA, also called 7,8-diammoniononanoate) to form a ureido ring.</text>
</comment>
<dbReference type="PIRSF" id="PIRSF006755">
    <property type="entry name" value="DTB_synth"/>
    <property type="match status" value="1"/>
</dbReference>
<comment type="subcellular location">
    <subcellularLocation>
        <location evidence="8">Cytoplasm</location>
    </subcellularLocation>
</comment>
<keyword evidence="4 8" id="KW-0547">Nucleotide-binding</keyword>
<evidence type="ECO:0000256" key="6">
    <source>
        <dbReference type="ARBA" id="ARBA00022840"/>
    </source>
</evidence>
<dbReference type="PANTHER" id="PTHR43210:SF5">
    <property type="entry name" value="DETHIOBIOTIN SYNTHETASE"/>
    <property type="match status" value="1"/>
</dbReference>
<comment type="similarity">
    <text evidence="8">Belongs to the dethiobiotin synthetase family.</text>
</comment>
<protein>
    <recommendedName>
        <fullName evidence="8">ATP-dependent dethiobiotin synthetase BioD</fullName>
        <ecNumber evidence="8">6.3.3.3</ecNumber>
    </recommendedName>
    <alternativeName>
        <fullName evidence="8">DTB synthetase</fullName>
        <shortName evidence="8">DTBS</shortName>
    </alternativeName>
    <alternativeName>
        <fullName evidence="8">Dethiobiotin synthase</fullName>
    </alternativeName>
</protein>
<dbReference type="GeneID" id="48947432"/>
<evidence type="ECO:0000256" key="1">
    <source>
        <dbReference type="ARBA" id="ARBA00022490"/>
    </source>
</evidence>
<dbReference type="GO" id="GO:0000287">
    <property type="term" value="F:magnesium ion binding"/>
    <property type="evidence" value="ECO:0007669"/>
    <property type="project" value="UniProtKB-UniRule"/>
</dbReference>
<dbReference type="FunFam" id="3.40.50.300:FF:000292">
    <property type="entry name" value="ATP-dependent dethiobiotin synthetase BioD"/>
    <property type="match status" value="1"/>
</dbReference>
<keyword evidence="6 8" id="KW-0067">ATP-binding</keyword>
<dbReference type="Proteomes" id="UP000270757">
    <property type="component" value="Unassembled WGS sequence"/>
</dbReference>
<comment type="caution">
    <text evidence="9">The sequence shown here is derived from an EMBL/GenBank/DDBJ whole genome shotgun (WGS) entry which is preliminary data.</text>
</comment>
<evidence type="ECO:0000256" key="2">
    <source>
        <dbReference type="ARBA" id="ARBA00022598"/>
    </source>
</evidence>
<feature type="active site" evidence="8">
    <location>
        <position position="37"/>
    </location>
</feature>
<keyword evidence="5 8" id="KW-0093">Biotin biosynthesis</keyword>
<organism evidence="9 10">
    <name type="scientific">Legionella taurinensis</name>
    <dbReference type="NCBI Taxonomy" id="70611"/>
    <lineage>
        <taxon>Bacteria</taxon>
        <taxon>Pseudomonadati</taxon>
        <taxon>Pseudomonadota</taxon>
        <taxon>Gammaproteobacteria</taxon>
        <taxon>Legionellales</taxon>
        <taxon>Legionellaceae</taxon>
        <taxon>Legionella</taxon>
    </lineage>
</organism>
<evidence type="ECO:0000256" key="8">
    <source>
        <dbReference type="HAMAP-Rule" id="MF_00336"/>
    </source>
</evidence>
<keyword evidence="3 8" id="KW-0479">Metal-binding</keyword>
<dbReference type="NCBIfam" id="TIGR00347">
    <property type="entry name" value="bioD"/>
    <property type="match status" value="1"/>
</dbReference>
<dbReference type="InterPro" id="IPR004472">
    <property type="entry name" value="DTB_synth_BioD"/>
</dbReference>